<accession>A0ABN6RML9</accession>
<sequence length="71" mass="7019">MEDPTRAEALLRTEVARGAPLVVGGGGDGTLSHAAGRLAGTNTALGVLPRAPATPLRAASGCPSTSRGRRA</sequence>
<gene>
    <name evidence="3" type="ORF">DAETH_45290</name>
</gene>
<dbReference type="InterPro" id="IPR001206">
    <property type="entry name" value="Diacylglycerol_kinase_cat_dom"/>
</dbReference>
<organism evidence="3 4">
    <name type="scientific">Deinococcus aetherius</name>
    <dbReference type="NCBI Taxonomy" id="200252"/>
    <lineage>
        <taxon>Bacteria</taxon>
        <taxon>Thermotogati</taxon>
        <taxon>Deinococcota</taxon>
        <taxon>Deinococci</taxon>
        <taxon>Deinococcales</taxon>
        <taxon>Deinococcaceae</taxon>
        <taxon>Deinococcus</taxon>
    </lineage>
</organism>
<feature type="compositionally biased region" description="Polar residues" evidence="1">
    <location>
        <begin position="62"/>
        <end position="71"/>
    </location>
</feature>
<dbReference type="InterPro" id="IPR017438">
    <property type="entry name" value="ATP-NAD_kinase_N"/>
</dbReference>
<name>A0ABN6RML9_9DEIO</name>
<protein>
    <recommendedName>
        <fullName evidence="2">DAGKc domain-containing protein</fullName>
    </recommendedName>
</protein>
<proteinExistence type="predicted"/>
<keyword evidence="4" id="KW-1185">Reference proteome</keyword>
<dbReference type="Pfam" id="PF00781">
    <property type="entry name" value="DAGK_cat"/>
    <property type="match status" value="1"/>
</dbReference>
<evidence type="ECO:0000313" key="4">
    <source>
        <dbReference type="Proteomes" id="UP001064971"/>
    </source>
</evidence>
<dbReference type="Gene3D" id="3.40.50.10330">
    <property type="entry name" value="Probable inorganic polyphosphate/atp-NAD kinase, domain 1"/>
    <property type="match status" value="1"/>
</dbReference>
<reference evidence="3" key="1">
    <citation type="submission" date="2022-07" db="EMBL/GenBank/DDBJ databases">
        <title>Complete Genome Sequence of the Radioresistant Bacterium Deinococcus aetherius ST0316, Isolated from the Air Dust collected in Lower Stratosphere above Japan.</title>
        <authorList>
            <person name="Satoh K."/>
            <person name="Hagiwara K."/>
            <person name="Katsumata K."/>
            <person name="Kubo A."/>
            <person name="Yokobori S."/>
            <person name="Yamagishi A."/>
            <person name="Oono Y."/>
            <person name="Narumi I."/>
        </authorList>
    </citation>
    <scope>NUCLEOTIDE SEQUENCE</scope>
    <source>
        <strain evidence="3">ST0316</strain>
        <plasmid evidence="3">pDAETH-3</plasmid>
    </source>
</reference>
<dbReference type="InterPro" id="IPR016064">
    <property type="entry name" value="NAD/diacylglycerol_kinase_sf"/>
</dbReference>
<feature type="domain" description="DAGKc" evidence="2">
    <location>
        <begin position="3"/>
        <end position="49"/>
    </location>
</feature>
<keyword evidence="3" id="KW-0614">Plasmid</keyword>
<geneLocation type="plasmid" evidence="3 4">
    <name>pDAETH-3</name>
</geneLocation>
<dbReference type="RefSeq" id="WP_264778808.1">
    <property type="nucleotide sequence ID" value="NZ_AP026563.1"/>
</dbReference>
<dbReference type="Proteomes" id="UP001064971">
    <property type="component" value="Plasmid pDAETH-3"/>
</dbReference>
<dbReference type="EMBL" id="AP026563">
    <property type="protein sequence ID" value="BDP44560.1"/>
    <property type="molecule type" value="Genomic_DNA"/>
</dbReference>
<evidence type="ECO:0000259" key="2">
    <source>
        <dbReference type="Pfam" id="PF00781"/>
    </source>
</evidence>
<feature type="region of interest" description="Disordered" evidence="1">
    <location>
        <begin position="51"/>
        <end position="71"/>
    </location>
</feature>
<dbReference type="SUPFAM" id="SSF111331">
    <property type="entry name" value="NAD kinase/diacylglycerol kinase-like"/>
    <property type="match status" value="1"/>
</dbReference>
<evidence type="ECO:0000313" key="3">
    <source>
        <dbReference type="EMBL" id="BDP44560.1"/>
    </source>
</evidence>
<evidence type="ECO:0000256" key="1">
    <source>
        <dbReference type="SAM" id="MobiDB-lite"/>
    </source>
</evidence>